<comment type="caution">
    <text evidence="1">The sequence shown here is derived from an EMBL/GenBank/DDBJ whole genome shotgun (WGS) entry which is preliminary data.</text>
</comment>
<sequence length="551" mass="61113">MPNDPPTSFDLVEHPWIPVQKADGTETELSLYRVFQQAHTLQRVVGDLPTQEFVLVRLLLAVLHDAVDGPADPEEWQELWEGGIPLDQVGTYLAKHRERFDLLHPETPFFQVADLHTAKGDVSPLERIVADVPNGAPFFTMREGGIDRLTFAEAARWVVHAHAYDPSGIKSGAVGDPRVKNGKGYPQGVGWAGNLGGVFVEGRNLRETLLLNLIATDTDHLRADEMDRPAWRFDPPGAAPLGGREQVLRPYGVRDLYTWQTRRLRLRCDADGAYGVVLAYGDPLSPHNAHDREPMTGWRRSQTQEKKLREPLVYMPQEHNPARSAWRGLASLITGRKRGSNQHQDAAGSLRPRVLDWVARLANEGYLDDRYLIRSRVVGAVYGTQQSVIDEVVDDRVTMKVVLLHESAPNLAATAKEAVADADSAVAALGQLAADLARAAGIDATTQQDTTRDRGFGILDGPFREWLASLAPDTDPDERRAVWQDTVRRLVRSEGAGLIERSGEAAWNGRIVDTKNGQLWLSAAYAERRFHRTLAAELSRTTQSDTTEVTV</sequence>
<dbReference type="CDD" id="cd09729">
    <property type="entry name" value="Cse1_I-E"/>
    <property type="match status" value="1"/>
</dbReference>
<dbReference type="NCBIfam" id="TIGR02547">
    <property type="entry name" value="casA_cse1"/>
    <property type="match status" value="1"/>
</dbReference>
<gene>
    <name evidence="1" type="ORF">FHX37_1070</name>
</gene>
<reference evidence="1 2" key="1">
    <citation type="submission" date="2019-06" db="EMBL/GenBank/DDBJ databases">
        <title>Sequencing the genomes of 1000 actinobacteria strains.</title>
        <authorList>
            <person name="Klenk H.-P."/>
        </authorList>
    </citation>
    <scope>NUCLEOTIDE SEQUENCE [LARGE SCALE GENOMIC DNA]</scope>
    <source>
        <strain evidence="1 2">DSM 45015</strain>
    </source>
</reference>
<protein>
    <submittedName>
        <fullName evidence="1">CRISPR-associated Cse1 family protein</fullName>
    </submittedName>
</protein>
<keyword evidence="2" id="KW-1185">Reference proteome</keyword>
<dbReference type="AlphaFoldDB" id="A0A543NH42"/>
<dbReference type="Proteomes" id="UP000317422">
    <property type="component" value="Unassembled WGS sequence"/>
</dbReference>
<accession>A0A543NH42</accession>
<dbReference type="EMBL" id="VFQC01000001">
    <property type="protein sequence ID" value="TQN31176.1"/>
    <property type="molecule type" value="Genomic_DNA"/>
</dbReference>
<evidence type="ECO:0000313" key="2">
    <source>
        <dbReference type="Proteomes" id="UP000317422"/>
    </source>
</evidence>
<dbReference type="OrthoDB" id="3187690at2"/>
<dbReference type="RefSeq" id="WP_141922422.1">
    <property type="nucleotide sequence ID" value="NZ_VFQC01000001.1"/>
</dbReference>
<name>A0A543NH42_9ACTN</name>
<dbReference type="Pfam" id="PF09481">
    <property type="entry name" value="CRISPR_Cse1"/>
    <property type="match status" value="1"/>
</dbReference>
<proteinExistence type="predicted"/>
<dbReference type="InterPro" id="IPR013381">
    <property type="entry name" value="CRISPR-assoc_prot_Cse1"/>
</dbReference>
<dbReference type="Gene3D" id="1.10.132.100">
    <property type="match status" value="1"/>
</dbReference>
<organism evidence="1 2">
    <name type="scientific">Haloactinospora alba</name>
    <dbReference type="NCBI Taxonomy" id="405555"/>
    <lineage>
        <taxon>Bacteria</taxon>
        <taxon>Bacillati</taxon>
        <taxon>Actinomycetota</taxon>
        <taxon>Actinomycetes</taxon>
        <taxon>Streptosporangiales</taxon>
        <taxon>Nocardiopsidaceae</taxon>
        <taxon>Haloactinospora</taxon>
    </lineage>
</organism>
<evidence type="ECO:0000313" key="1">
    <source>
        <dbReference type="EMBL" id="TQN31176.1"/>
    </source>
</evidence>